<dbReference type="RefSeq" id="WP_226393920.1">
    <property type="nucleotide sequence ID" value="NZ_JADCKL010000001.1"/>
</dbReference>
<dbReference type="Proteomes" id="UP000758652">
    <property type="component" value="Unassembled WGS sequence"/>
</dbReference>
<accession>A0ABR9RFP2</accession>
<name>A0ABR9RFP2_9FIRM</name>
<evidence type="ECO:0000313" key="1">
    <source>
        <dbReference type="EMBL" id="MBE5061793.1"/>
    </source>
</evidence>
<keyword evidence="2" id="KW-1185">Reference proteome</keyword>
<dbReference type="EMBL" id="JADCKL010000001">
    <property type="protein sequence ID" value="MBE5061793.1"/>
    <property type="molecule type" value="Genomic_DNA"/>
</dbReference>
<organism evidence="1 2">
    <name type="scientific">Claveliimonas monacensis</name>
    <dbReference type="NCBI Taxonomy" id="2779351"/>
    <lineage>
        <taxon>Bacteria</taxon>
        <taxon>Bacillati</taxon>
        <taxon>Bacillota</taxon>
        <taxon>Clostridia</taxon>
        <taxon>Lachnospirales</taxon>
        <taxon>Lachnospiraceae</taxon>
        <taxon>Claveliimonas</taxon>
    </lineage>
</organism>
<sequence length="95" mass="10539">MAQEWMDHPAMKHIDPVKLELIKTAAAQTSGKSGNSLAAAMMALISSANREGIRFSPEETSLILEILKEGRSPEEKKQIDSMVSLVMAQMNRRKK</sequence>
<protein>
    <submittedName>
        <fullName evidence="1">Uncharacterized protein</fullName>
    </submittedName>
</protein>
<proteinExistence type="predicted"/>
<comment type="caution">
    <text evidence="1">The sequence shown here is derived from an EMBL/GenBank/DDBJ whole genome shotgun (WGS) entry which is preliminary data.</text>
</comment>
<evidence type="ECO:0000313" key="2">
    <source>
        <dbReference type="Proteomes" id="UP000758652"/>
    </source>
</evidence>
<gene>
    <name evidence="1" type="ORF">INF30_00720</name>
</gene>
<reference evidence="1 2" key="1">
    <citation type="submission" date="2020-10" db="EMBL/GenBank/DDBJ databases">
        <title>ChiBAC.</title>
        <authorList>
            <person name="Zenner C."/>
            <person name="Hitch T.C.A."/>
            <person name="Clavel T."/>
        </authorList>
    </citation>
    <scope>NUCLEOTIDE SEQUENCE [LARGE SCALE GENOMIC DNA]</scope>
    <source>
        <strain evidence="1 2">DSM 108991</strain>
    </source>
</reference>